<sequence length="284" mass="31559">MISVEVFDDRRCWLGEGPTVNGENNNHVQWVDILNGKVLSKNLETSKTSEYKLDDHVGFAIPRTNGGDVLGTANGPVLRNTDGEITKLPGREKDQFKSRWNDAKVSHTGDLFLGTLSYDLVPKASGLYRISKDGSKIKKVISDATLANGLDWSVDTQTFYFIDSLEHCVDAFSYDGQEITDRRTVIKFGENEIPDGMCVDGEDGLWIAFWDGSQVRRYDEKYKLSEKINLPVSYTTSCAFAGKDLDQLVITTAHNNEMGKHPQAGMTFICKPGIKGKKTTLFGS</sequence>
<organism evidence="5">
    <name type="scientific">uncultured Actinomycetes bacterium</name>
    <dbReference type="NCBI Taxonomy" id="152507"/>
    <lineage>
        <taxon>Bacteria</taxon>
        <taxon>Bacillati</taxon>
        <taxon>Actinomycetota</taxon>
        <taxon>Actinomycetes</taxon>
        <taxon>environmental samples</taxon>
    </lineage>
</organism>
<dbReference type="InterPro" id="IPR013658">
    <property type="entry name" value="SGL"/>
</dbReference>
<dbReference type="GO" id="GO:0005509">
    <property type="term" value="F:calcium ion binding"/>
    <property type="evidence" value="ECO:0007669"/>
    <property type="project" value="TreeGrafter"/>
</dbReference>
<evidence type="ECO:0000256" key="3">
    <source>
        <dbReference type="PIRSR" id="PIRSR605511-2"/>
    </source>
</evidence>
<dbReference type="Gene3D" id="2.120.10.30">
    <property type="entry name" value="TolB, C-terminal domain"/>
    <property type="match status" value="1"/>
</dbReference>
<dbReference type="InterPro" id="IPR005511">
    <property type="entry name" value="SMP-30"/>
</dbReference>
<feature type="binding site" evidence="3">
    <location>
        <position position="119"/>
    </location>
    <ligand>
        <name>substrate</name>
    </ligand>
</feature>
<dbReference type="AlphaFoldDB" id="A0A2R4S946"/>
<dbReference type="PANTHER" id="PTHR10907">
    <property type="entry name" value="REGUCALCIN"/>
    <property type="match status" value="1"/>
</dbReference>
<dbReference type="GO" id="GO:0019853">
    <property type="term" value="P:L-ascorbic acid biosynthetic process"/>
    <property type="evidence" value="ECO:0007669"/>
    <property type="project" value="TreeGrafter"/>
</dbReference>
<evidence type="ECO:0000256" key="2">
    <source>
        <dbReference type="PIRSR" id="PIRSR605511-1"/>
    </source>
</evidence>
<name>A0A2R4S946_9ACTN</name>
<feature type="binding site" evidence="3">
    <location>
        <position position="99"/>
    </location>
    <ligand>
        <name>substrate</name>
    </ligand>
</feature>
<evidence type="ECO:0000313" key="5">
    <source>
        <dbReference type="EMBL" id="AVZ43955.1"/>
    </source>
</evidence>
<keyword evidence="3" id="KW-0479">Metal-binding</keyword>
<reference evidence="5" key="1">
    <citation type="journal article" date="2018" name="Nature">
        <title>A distinct abundant group of microbial rhodopsins discovered using functional metagenomics.</title>
        <authorList>
            <person name="Pushkarev A."/>
            <person name="Inoue K."/>
            <person name="Larom S."/>
            <person name="Flores-Uribe J."/>
            <person name="Singh M."/>
            <person name="Konno M."/>
            <person name="Tomido S."/>
            <person name="Ito S."/>
            <person name="Nakamura R."/>
            <person name="Tsunoda S.P."/>
            <person name="Philsof A."/>
            <person name="Sharon I."/>
            <person name="Yutin N."/>
            <person name="Koonin E.V."/>
            <person name="Kandori H."/>
            <person name="Beja O."/>
        </authorList>
    </citation>
    <scope>NUCLEOTIDE SEQUENCE</scope>
</reference>
<dbReference type="Pfam" id="PF08450">
    <property type="entry name" value="SGL"/>
    <property type="match status" value="1"/>
</dbReference>
<evidence type="ECO:0000259" key="4">
    <source>
        <dbReference type="Pfam" id="PF08450"/>
    </source>
</evidence>
<feature type="binding site" evidence="3">
    <location>
        <position position="195"/>
    </location>
    <ligand>
        <name>a divalent metal cation</name>
        <dbReference type="ChEBI" id="CHEBI:60240"/>
    </ligand>
</feature>
<feature type="binding site" evidence="3">
    <location>
        <position position="16"/>
    </location>
    <ligand>
        <name>a divalent metal cation</name>
        <dbReference type="ChEBI" id="CHEBI:60240"/>
    </ligand>
</feature>
<evidence type="ECO:0000256" key="1">
    <source>
        <dbReference type="ARBA" id="ARBA00008853"/>
    </source>
</evidence>
<proteinExistence type="inferred from homology"/>
<dbReference type="EMBL" id="MF737519">
    <property type="protein sequence ID" value="AVZ43955.1"/>
    <property type="molecule type" value="Genomic_DNA"/>
</dbReference>
<dbReference type="SUPFAM" id="SSF63829">
    <property type="entry name" value="Calcium-dependent phosphotriesterase"/>
    <property type="match status" value="1"/>
</dbReference>
<comment type="cofactor">
    <cofactor evidence="3">
        <name>Zn(2+)</name>
        <dbReference type="ChEBI" id="CHEBI:29105"/>
    </cofactor>
    <text evidence="3">Binds 1 divalent metal cation per subunit.</text>
</comment>
<dbReference type="PANTHER" id="PTHR10907:SF47">
    <property type="entry name" value="REGUCALCIN"/>
    <property type="match status" value="1"/>
</dbReference>
<keyword evidence="3" id="KW-0862">Zinc</keyword>
<comment type="similarity">
    <text evidence="1">Belongs to the SMP-30/CGR1 family.</text>
</comment>
<dbReference type="GO" id="GO:0004341">
    <property type="term" value="F:gluconolactonase activity"/>
    <property type="evidence" value="ECO:0007669"/>
    <property type="project" value="TreeGrafter"/>
</dbReference>
<feature type="binding site" evidence="3">
    <location>
        <position position="148"/>
    </location>
    <ligand>
        <name>a divalent metal cation</name>
        <dbReference type="ChEBI" id="CHEBI:60240"/>
    </ligand>
</feature>
<feature type="binding site" evidence="3">
    <location>
        <position position="101"/>
    </location>
    <ligand>
        <name>substrate</name>
    </ligand>
</feature>
<feature type="active site" description="Proton donor/acceptor" evidence="2">
    <location>
        <position position="195"/>
    </location>
</feature>
<accession>A0A2R4S946</accession>
<protein>
    <recommendedName>
        <fullName evidence="4">SMP-30/Gluconolactonase/LRE-like region domain-containing protein</fullName>
    </recommendedName>
</protein>
<feature type="domain" description="SMP-30/Gluconolactonase/LRE-like region" evidence="4">
    <location>
        <begin position="14"/>
        <end position="254"/>
    </location>
</feature>
<dbReference type="InterPro" id="IPR011042">
    <property type="entry name" value="6-blade_b-propeller_TolB-like"/>
</dbReference>
<dbReference type="PRINTS" id="PR01790">
    <property type="entry name" value="SMP30FAMILY"/>
</dbReference>